<dbReference type="Pfam" id="PF12833">
    <property type="entry name" value="HTH_18"/>
    <property type="match status" value="1"/>
</dbReference>
<dbReference type="RefSeq" id="WP_012597506.1">
    <property type="nucleotide sequence ID" value="NC_011729.1"/>
</dbReference>
<keyword evidence="6" id="KW-1185">Reference proteome</keyword>
<dbReference type="EMBL" id="CP001291">
    <property type="protein sequence ID" value="ACK68555.1"/>
    <property type="molecule type" value="Genomic_DNA"/>
</dbReference>
<dbReference type="Gene3D" id="1.10.10.60">
    <property type="entry name" value="Homeodomain-like"/>
    <property type="match status" value="2"/>
</dbReference>
<reference evidence="6" key="1">
    <citation type="journal article" date="2011" name="MBio">
        <title>Novel metabolic attributes of the genus Cyanothece, comprising a group of unicellular nitrogen-fixing Cyanobacteria.</title>
        <authorList>
            <person name="Bandyopadhyay A."/>
            <person name="Elvitigala T."/>
            <person name="Welsh E."/>
            <person name="Stockel J."/>
            <person name="Liberton M."/>
            <person name="Min H."/>
            <person name="Sherman L.A."/>
            <person name="Pakrasi H.B."/>
        </authorList>
    </citation>
    <scope>NUCLEOTIDE SEQUENCE [LARGE SCALE GENOMIC DNA]</scope>
    <source>
        <strain evidence="6">PCC 7424</strain>
    </source>
</reference>
<keyword evidence="3" id="KW-0804">Transcription</keyword>
<organism evidence="5 6">
    <name type="scientific">Gloeothece citriformis (strain PCC 7424)</name>
    <name type="common">Cyanothece sp. (strain PCC 7424)</name>
    <dbReference type="NCBI Taxonomy" id="65393"/>
    <lineage>
        <taxon>Bacteria</taxon>
        <taxon>Bacillati</taxon>
        <taxon>Cyanobacteriota</taxon>
        <taxon>Cyanophyceae</taxon>
        <taxon>Oscillatoriophycideae</taxon>
        <taxon>Chroococcales</taxon>
        <taxon>Aphanothecaceae</taxon>
        <taxon>Gloeothece</taxon>
        <taxon>Gloeothece citriformis</taxon>
    </lineage>
</organism>
<dbReference type="GO" id="GO:0043565">
    <property type="term" value="F:sequence-specific DNA binding"/>
    <property type="evidence" value="ECO:0007669"/>
    <property type="project" value="InterPro"/>
</dbReference>
<proteinExistence type="predicted"/>
<dbReference type="SMART" id="SM00342">
    <property type="entry name" value="HTH_ARAC"/>
    <property type="match status" value="1"/>
</dbReference>
<dbReference type="PANTHER" id="PTHR46796">
    <property type="entry name" value="HTH-TYPE TRANSCRIPTIONAL ACTIVATOR RHAS-RELATED"/>
    <property type="match status" value="1"/>
</dbReference>
<evidence type="ECO:0000313" key="5">
    <source>
        <dbReference type="EMBL" id="ACK68555.1"/>
    </source>
</evidence>
<dbReference type="KEGG" id="cyc:PCC7424_0085"/>
<evidence type="ECO:0000256" key="3">
    <source>
        <dbReference type="ARBA" id="ARBA00023163"/>
    </source>
</evidence>
<dbReference type="PROSITE" id="PS01124">
    <property type="entry name" value="HTH_ARAC_FAMILY_2"/>
    <property type="match status" value="1"/>
</dbReference>
<evidence type="ECO:0000313" key="6">
    <source>
        <dbReference type="Proteomes" id="UP000002384"/>
    </source>
</evidence>
<dbReference type="InterPro" id="IPR018062">
    <property type="entry name" value="HTH_AraC-typ_CS"/>
</dbReference>
<dbReference type="OrthoDB" id="516605at2"/>
<keyword evidence="2" id="KW-0238">DNA-binding</keyword>
<evidence type="ECO:0000256" key="1">
    <source>
        <dbReference type="ARBA" id="ARBA00023015"/>
    </source>
</evidence>
<dbReference type="GO" id="GO:0003700">
    <property type="term" value="F:DNA-binding transcription factor activity"/>
    <property type="evidence" value="ECO:0007669"/>
    <property type="project" value="InterPro"/>
</dbReference>
<evidence type="ECO:0000256" key="2">
    <source>
        <dbReference type="ARBA" id="ARBA00023125"/>
    </source>
</evidence>
<gene>
    <name evidence="5" type="ordered locus">PCC7424_0085</name>
</gene>
<dbReference type="InterPro" id="IPR009057">
    <property type="entry name" value="Homeodomain-like_sf"/>
</dbReference>
<evidence type="ECO:0000259" key="4">
    <source>
        <dbReference type="PROSITE" id="PS01124"/>
    </source>
</evidence>
<dbReference type="AlphaFoldDB" id="B7K972"/>
<protein>
    <submittedName>
        <fullName evidence="5">Transcriptional regulator, AraC family</fullName>
    </submittedName>
</protein>
<dbReference type="PANTHER" id="PTHR46796:SF6">
    <property type="entry name" value="ARAC SUBFAMILY"/>
    <property type="match status" value="1"/>
</dbReference>
<dbReference type="PROSITE" id="PS00041">
    <property type="entry name" value="HTH_ARAC_FAMILY_1"/>
    <property type="match status" value="1"/>
</dbReference>
<dbReference type="Proteomes" id="UP000002384">
    <property type="component" value="Chromosome"/>
</dbReference>
<dbReference type="InterPro" id="IPR018060">
    <property type="entry name" value="HTH_AraC"/>
</dbReference>
<accession>B7K972</accession>
<dbReference type="STRING" id="65393.PCC7424_0085"/>
<sequence>MSKQFSEDNFSNNNQSFNLYPQLPLFFNTQADWNEISLEYHIQPPGETPEFVLSHHTISINVGQNVQIERMIDGHLQSKVMFTGAVSFCPMALPHAIRWDTKAEILLLNLEDRLLSDNALELLNTDEIEIIPYHAIEDPLIQQMGLALRREFQSGQSDSKLYAQTMANALAVHLLRHYSTRGNKARTYTNKLPQHQLKLVKDYINDNLERSLCLHELAGLTQLSPYHFCRVFKQSIGKSPYQYVIQCRVERAKQLLKQSKLNLAEIAIVCGFAHQSHLCRHFKRLTGVTPKAFLKS</sequence>
<dbReference type="InterPro" id="IPR050204">
    <property type="entry name" value="AraC_XylS_family_regulators"/>
</dbReference>
<dbReference type="eggNOG" id="COG2207">
    <property type="taxonomic scope" value="Bacteria"/>
</dbReference>
<feature type="domain" description="HTH araC/xylS-type" evidence="4">
    <location>
        <begin position="198"/>
        <end position="296"/>
    </location>
</feature>
<dbReference type="HOGENOM" id="CLU_000445_88_4_3"/>
<dbReference type="SUPFAM" id="SSF46689">
    <property type="entry name" value="Homeodomain-like"/>
    <property type="match status" value="2"/>
</dbReference>
<name>B7K972_GLOC7</name>
<keyword evidence="1" id="KW-0805">Transcription regulation</keyword>